<dbReference type="Pfam" id="PF01381">
    <property type="entry name" value="HTH_3"/>
    <property type="match status" value="1"/>
</dbReference>
<dbReference type="PANTHER" id="PTHR40661">
    <property type="match status" value="1"/>
</dbReference>
<comment type="caution">
    <text evidence="5">The sequence shown here is derived from an EMBL/GenBank/DDBJ whole genome shotgun (WGS) entry which is preliminary data.</text>
</comment>
<dbReference type="Gene3D" id="2.10.109.10">
    <property type="entry name" value="Umud Fragment, subunit A"/>
    <property type="match status" value="1"/>
</dbReference>
<keyword evidence="1" id="KW-0805">Transcription regulation</keyword>
<dbReference type="EMBL" id="LDSI01000008">
    <property type="protein sequence ID" value="KTS99201.1"/>
    <property type="molecule type" value="Genomic_DNA"/>
</dbReference>
<dbReference type="CDD" id="cd00093">
    <property type="entry name" value="HTH_XRE"/>
    <property type="match status" value="1"/>
</dbReference>
<dbReference type="SMART" id="SM00530">
    <property type="entry name" value="HTH_XRE"/>
    <property type="match status" value="1"/>
</dbReference>
<dbReference type="SUPFAM" id="SSF51306">
    <property type="entry name" value="LexA/Signal peptidase"/>
    <property type="match status" value="1"/>
</dbReference>
<gene>
    <name evidence="5" type="ORF">RSA13_06245</name>
</gene>
<dbReference type="InterPro" id="IPR036286">
    <property type="entry name" value="LexA/Signal_pep-like_sf"/>
</dbReference>
<evidence type="ECO:0000256" key="3">
    <source>
        <dbReference type="ARBA" id="ARBA00023163"/>
    </source>
</evidence>
<evidence type="ECO:0000313" key="6">
    <source>
        <dbReference type="Proteomes" id="UP000072520"/>
    </source>
</evidence>
<dbReference type="Gene3D" id="1.10.260.40">
    <property type="entry name" value="lambda repressor-like DNA-binding domains"/>
    <property type="match status" value="1"/>
</dbReference>
<name>A0AB34VKB1_9GAMM</name>
<dbReference type="PROSITE" id="PS50943">
    <property type="entry name" value="HTH_CROC1"/>
    <property type="match status" value="1"/>
</dbReference>
<sequence>MVVSSLGGRLRALRQERKLTQGQLGKAVGVSDVTVGYWERDLNTPGGKSLSKLASYLGVSEAYLLYGKEDESNVAAAPVGALKVPVISYVQAGQWSPESDARNLEGNIDYVLSTGNFSRGTFALKIKGKSMEPEFVEGDLILVDPELRPQPGDYVVAKNGEDEATFKKYRARGVNQEGNDIFELVPLNDDFAVRSSDKEKINIIGVLVEHRRLMRR</sequence>
<evidence type="ECO:0000259" key="4">
    <source>
        <dbReference type="PROSITE" id="PS50943"/>
    </source>
</evidence>
<proteinExistence type="predicted"/>
<feature type="domain" description="HTH cro/C1-type" evidence="4">
    <location>
        <begin position="10"/>
        <end position="64"/>
    </location>
</feature>
<keyword evidence="2 5" id="KW-0238">DNA-binding</keyword>
<dbReference type="AlphaFoldDB" id="A0AB34VKB1"/>
<dbReference type="InterPro" id="IPR001387">
    <property type="entry name" value="Cro/C1-type_HTH"/>
</dbReference>
<evidence type="ECO:0000256" key="2">
    <source>
        <dbReference type="ARBA" id="ARBA00023125"/>
    </source>
</evidence>
<dbReference type="PANTHER" id="PTHR40661:SF3">
    <property type="entry name" value="FELS-1 PROPHAGE TRANSCRIPTIONAL REGULATOR"/>
    <property type="match status" value="1"/>
</dbReference>
<keyword evidence="3" id="KW-0804">Transcription</keyword>
<dbReference type="InterPro" id="IPR039418">
    <property type="entry name" value="LexA-like"/>
</dbReference>
<reference evidence="5 6" key="1">
    <citation type="journal article" date="2016" name="Front. Microbiol.">
        <title>Genomic Resource of Rice Seed Associated Bacteria.</title>
        <authorList>
            <person name="Midha S."/>
            <person name="Bansal K."/>
            <person name="Sharma S."/>
            <person name="Kumar N."/>
            <person name="Patil P.P."/>
            <person name="Chaudhry V."/>
            <person name="Patil P.B."/>
        </authorList>
    </citation>
    <scope>NUCLEOTIDE SEQUENCE [LARGE SCALE GENOMIC DNA]</scope>
    <source>
        <strain evidence="5 6">RSA13</strain>
    </source>
</reference>
<accession>A0AB34VKB1</accession>
<dbReference type="GO" id="GO:0003677">
    <property type="term" value="F:DNA binding"/>
    <property type="evidence" value="ECO:0007669"/>
    <property type="project" value="UniProtKB-KW"/>
</dbReference>
<dbReference type="CDD" id="cd06529">
    <property type="entry name" value="S24_LexA-like"/>
    <property type="match status" value="1"/>
</dbReference>
<protein>
    <submittedName>
        <fullName evidence="5">DNA-binding protein</fullName>
    </submittedName>
</protein>
<dbReference type="Pfam" id="PF00717">
    <property type="entry name" value="Peptidase_S24"/>
    <property type="match status" value="1"/>
</dbReference>
<dbReference type="InterPro" id="IPR010982">
    <property type="entry name" value="Lambda_DNA-bd_dom_sf"/>
</dbReference>
<organism evidence="5 6">
    <name type="scientific">Pantoea stewartii</name>
    <dbReference type="NCBI Taxonomy" id="66269"/>
    <lineage>
        <taxon>Bacteria</taxon>
        <taxon>Pseudomonadati</taxon>
        <taxon>Pseudomonadota</taxon>
        <taxon>Gammaproteobacteria</taxon>
        <taxon>Enterobacterales</taxon>
        <taxon>Erwiniaceae</taxon>
        <taxon>Pantoea</taxon>
    </lineage>
</organism>
<evidence type="ECO:0000256" key="1">
    <source>
        <dbReference type="ARBA" id="ARBA00023015"/>
    </source>
</evidence>
<dbReference type="InterPro" id="IPR015927">
    <property type="entry name" value="Peptidase_S24_S26A/B/C"/>
</dbReference>
<evidence type="ECO:0000313" key="5">
    <source>
        <dbReference type="EMBL" id="KTS99201.1"/>
    </source>
</evidence>
<dbReference type="Proteomes" id="UP000072520">
    <property type="component" value="Unassembled WGS sequence"/>
</dbReference>
<dbReference type="SUPFAM" id="SSF47413">
    <property type="entry name" value="lambda repressor-like DNA-binding domains"/>
    <property type="match status" value="1"/>
</dbReference>
<dbReference type="RefSeq" id="WP_041455967.1">
    <property type="nucleotide sequence ID" value="NZ_LDSI01000008.1"/>
</dbReference>